<sequence>MNGPEWTYVAPFEKKCNGCGVVKALNSHCEGDAVMLEMKAAAFGVTTHTGERRNYGIAKYTNTLSMAFQTLNKYRETLAESRKVDVFLRSNHCMDPEMLLGIAVNQGNADRMSKFVLDKEKDEVQAKRAAAKASCNKNKHLAVAVICSSEKPDKGGKDDVTIYTKATCPWDKRHLALSMEM</sequence>
<dbReference type="EMBL" id="OU594943">
    <property type="protein sequence ID" value="CAG9284339.1"/>
    <property type="molecule type" value="Genomic_DNA"/>
</dbReference>
<accession>A0A8J9TDU3</accession>
<dbReference type="Proteomes" id="UP000836788">
    <property type="component" value="Chromosome 2"/>
</dbReference>
<reference evidence="1" key="1">
    <citation type="submission" date="2022-02" db="EMBL/GenBank/DDBJ databases">
        <authorList>
            <person name="Giguere J D."/>
        </authorList>
    </citation>
    <scope>NUCLEOTIDE SEQUENCE</scope>
    <source>
        <strain evidence="1">CCAP 1055/1</strain>
    </source>
</reference>
<dbReference type="AlphaFoldDB" id="A0A8J9TDU3"/>
<evidence type="ECO:0000313" key="1">
    <source>
        <dbReference type="EMBL" id="CAG9284339.1"/>
    </source>
</evidence>
<organism evidence="1">
    <name type="scientific">Phaeodactylum tricornutum</name>
    <name type="common">Diatom</name>
    <dbReference type="NCBI Taxonomy" id="2850"/>
    <lineage>
        <taxon>Eukaryota</taxon>
        <taxon>Sar</taxon>
        <taxon>Stramenopiles</taxon>
        <taxon>Ochrophyta</taxon>
        <taxon>Bacillariophyta</taxon>
        <taxon>Bacillariophyceae</taxon>
        <taxon>Bacillariophycidae</taxon>
        <taxon>Naviculales</taxon>
        <taxon>Phaeodactylaceae</taxon>
        <taxon>Phaeodactylum</taxon>
    </lineage>
</organism>
<name>A0A8J9TDU3_PHATR</name>
<proteinExistence type="predicted"/>
<protein>
    <submittedName>
        <fullName evidence="1">Uncharacterized protein</fullName>
    </submittedName>
</protein>
<gene>
    <name evidence="1" type="ORF">PTTT1_LOCUS25634</name>
</gene>